<evidence type="ECO:0000259" key="11">
    <source>
        <dbReference type="Pfam" id="PF07992"/>
    </source>
</evidence>
<sequence length="660" mass="70956">MFEAGDELTLWDPIDVGALRLRNRAVMPAMGTGYASRKGEVTDQLRAYLEARAEGGAGLIITEVTAVDALGKGYQRELGVYHDSFLPGLETLAKSIKAGGAAAALQLHHAGRETFEIVIGGQPVGPSAVAGKALRQMPRVLDIGEINHLVEAYAEAARRARNAGFDAVEIHGAHGYLINQFLSPYSNLRDDEYGGDATGRFRFAREIVRAVKEAAGSRYPVIFRFSSTEAVEGGYDLDYILPLLPLLEKDGVDAFHVSCGVYDSPGNPICPGIHFQPAINAERAARVKETVNVPVIVVGKIQDPRMAENILAEGKADMVAFGRQHLADPTFIEKAGEERYGDIRFCLSCNQGCIERMMFELKPVRCAINPECGEEWRGQRAPVNRGPFLIIGAGPAGLQAALTLRAAGAEVKIMEREADPGGQLKVACRPPGKEAFKGWVDWAQRRLAMFEATVELQKSAVAETMGEGGWAGIIIATGSGAVIPDIPGTTLSINLEAREVLSGFHETGNRVLIVGAGPVGMETADYLIDRGCRVTVVEARDASPVLSLTSHGYFLHKRLRENGELSLGTTVIEVNERGAEVSRRGERMQIEADSIVWAVGSRAERDLIDAVAGTGIAVRVAGDAVSPRRLIEAIHEGAGAAEELLYQDKGDEPSMKEVGE</sequence>
<dbReference type="InterPro" id="IPR023753">
    <property type="entry name" value="FAD/NAD-binding_dom"/>
</dbReference>
<feature type="domain" description="NADH:flavin oxidoreductase/NADH oxidase N-terminal" evidence="10">
    <location>
        <begin position="10"/>
        <end position="340"/>
    </location>
</feature>
<dbReference type="GO" id="GO:0010181">
    <property type="term" value="F:FMN binding"/>
    <property type="evidence" value="ECO:0007669"/>
    <property type="project" value="InterPro"/>
</dbReference>
<dbReference type="InterPro" id="IPR013785">
    <property type="entry name" value="Aldolase_TIM"/>
</dbReference>
<dbReference type="SUPFAM" id="SSF51395">
    <property type="entry name" value="FMN-linked oxidoreductases"/>
    <property type="match status" value="1"/>
</dbReference>
<comment type="similarity">
    <text evidence="3">In the N-terminal section; belongs to the NADH:flavin oxidoreductase/NADH oxidase family.</text>
</comment>
<dbReference type="SUPFAM" id="SSF51905">
    <property type="entry name" value="FAD/NAD(P)-binding domain"/>
    <property type="match status" value="1"/>
</dbReference>
<dbReference type="PRINTS" id="PR00469">
    <property type="entry name" value="PNDRDTASEII"/>
</dbReference>
<evidence type="ECO:0000256" key="2">
    <source>
        <dbReference type="ARBA" id="ARBA00001966"/>
    </source>
</evidence>
<dbReference type="Gene3D" id="3.20.20.70">
    <property type="entry name" value="Aldolase class I"/>
    <property type="match status" value="1"/>
</dbReference>
<keyword evidence="5" id="KW-0288">FMN</keyword>
<keyword evidence="7" id="KW-0560">Oxidoreductase</keyword>
<comment type="caution">
    <text evidence="12">The sequence shown here is derived from an EMBL/GenBank/DDBJ whole genome shotgun (WGS) entry which is preliminary data.</text>
</comment>
<keyword evidence="6" id="KW-0479">Metal-binding</keyword>
<proteinExistence type="inferred from homology"/>
<evidence type="ECO:0000256" key="4">
    <source>
        <dbReference type="ARBA" id="ARBA00022630"/>
    </source>
</evidence>
<evidence type="ECO:0000256" key="7">
    <source>
        <dbReference type="ARBA" id="ARBA00023002"/>
    </source>
</evidence>
<comment type="cofactor">
    <cofactor evidence="2">
        <name>[4Fe-4S] cluster</name>
        <dbReference type="ChEBI" id="CHEBI:49883"/>
    </cofactor>
</comment>
<dbReference type="CDD" id="cd02803">
    <property type="entry name" value="OYE_like_FMN_family"/>
    <property type="match status" value="1"/>
</dbReference>
<dbReference type="STRING" id="1797197.A2Y75_04915"/>
<dbReference type="PRINTS" id="PR00368">
    <property type="entry name" value="FADPNR"/>
</dbReference>
<evidence type="ECO:0008006" key="14">
    <source>
        <dbReference type="Google" id="ProtNLM"/>
    </source>
</evidence>
<dbReference type="Pfam" id="PF07992">
    <property type="entry name" value="Pyr_redox_2"/>
    <property type="match status" value="1"/>
</dbReference>
<feature type="domain" description="FAD/NAD(P)-binding" evidence="11">
    <location>
        <begin position="389"/>
        <end position="612"/>
    </location>
</feature>
<organism evidence="12 13">
    <name type="scientific">Candidatus Solincola sediminis</name>
    <dbReference type="NCBI Taxonomy" id="1797199"/>
    <lineage>
        <taxon>Bacteria</taxon>
        <taxon>Bacillati</taxon>
        <taxon>Actinomycetota</taxon>
        <taxon>Candidatus Geothermincolia</taxon>
        <taxon>Candidatus Geothermincolales</taxon>
        <taxon>Candidatus Geothermincolaceae</taxon>
        <taxon>Candidatus Solincola</taxon>
    </lineage>
</organism>
<evidence type="ECO:0000256" key="6">
    <source>
        <dbReference type="ARBA" id="ARBA00022723"/>
    </source>
</evidence>
<evidence type="ECO:0000259" key="10">
    <source>
        <dbReference type="Pfam" id="PF00724"/>
    </source>
</evidence>
<dbReference type="InterPro" id="IPR001155">
    <property type="entry name" value="OxRdtase_FMN_N"/>
</dbReference>
<protein>
    <recommendedName>
        <fullName evidence="14">FAD-binding protein</fullName>
    </recommendedName>
</protein>
<dbReference type="GO" id="GO:0016491">
    <property type="term" value="F:oxidoreductase activity"/>
    <property type="evidence" value="ECO:0007669"/>
    <property type="project" value="UniProtKB-KW"/>
</dbReference>
<dbReference type="InterPro" id="IPR036188">
    <property type="entry name" value="FAD/NAD-bd_sf"/>
</dbReference>
<evidence type="ECO:0000256" key="8">
    <source>
        <dbReference type="ARBA" id="ARBA00023004"/>
    </source>
</evidence>
<evidence type="ECO:0000256" key="9">
    <source>
        <dbReference type="ARBA" id="ARBA00023014"/>
    </source>
</evidence>
<dbReference type="GO" id="GO:0046872">
    <property type="term" value="F:metal ion binding"/>
    <property type="evidence" value="ECO:0007669"/>
    <property type="project" value="UniProtKB-KW"/>
</dbReference>
<evidence type="ECO:0000313" key="13">
    <source>
        <dbReference type="Proteomes" id="UP000177876"/>
    </source>
</evidence>
<name>A0A1F2WS65_9ACTN</name>
<dbReference type="Gene3D" id="3.50.50.60">
    <property type="entry name" value="FAD/NAD(P)-binding domain"/>
    <property type="match status" value="1"/>
</dbReference>
<dbReference type="EMBL" id="MELK01000011">
    <property type="protein sequence ID" value="OFW59721.1"/>
    <property type="molecule type" value="Genomic_DNA"/>
</dbReference>
<dbReference type="InterPro" id="IPR051793">
    <property type="entry name" value="NADH:flavin_oxidoreductase"/>
</dbReference>
<keyword evidence="9" id="KW-0411">Iron-sulfur</keyword>
<dbReference type="GO" id="GO:0051536">
    <property type="term" value="F:iron-sulfur cluster binding"/>
    <property type="evidence" value="ECO:0007669"/>
    <property type="project" value="UniProtKB-KW"/>
</dbReference>
<evidence type="ECO:0000256" key="1">
    <source>
        <dbReference type="ARBA" id="ARBA00001917"/>
    </source>
</evidence>
<evidence type="ECO:0000256" key="5">
    <source>
        <dbReference type="ARBA" id="ARBA00022643"/>
    </source>
</evidence>
<evidence type="ECO:0000256" key="3">
    <source>
        <dbReference type="ARBA" id="ARBA00011048"/>
    </source>
</evidence>
<keyword evidence="8" id="KW-0408">Iron</keyword>
<dbReference type="Proteomes" id="UP000177876">
    <property type="component" value="Unassembled WGS sequence"/>
</dbReference>
<evidence type="ECO:0000313" key="12">
    <source>
        <dbReference type="EMBL" id="OFW59721.1"/>
    </source>
</evidence>
<reference evidence="12 13" key="1">
    <citation type="journal article" date="2016" name="Nat. Commun.">
        <title>Thousands of microbial genomes shed light on interconnected biogeochemical processes in an aquifer system.</title>
        <authorList>
            <person name="Anantharaman K."/>
            <person name="Brown C.T."/>
            <person name="Hug L.A."/>
            <person name="Sharon I."/>
            <person name="Castelle C.J."/>
            <person name="Probst A.J."/>
            <person name="Thomas B.C."/>
            <person name="Singh A."/>
            <person name="Wilkins M.J."/>
            <person name="Karaoz U."/>
            <person name="Brodie E.L."/>
            <person name="Williams K.H."/>
            <person name="Hubbard S.S."/>
            <person name="Banfield J.F."/>
        </authorList>
    </citation>
    <scope>NUCLEOTIDE SEQUENCE [LARGE SCALE GENOMIC DNA]</scope>
</reference>
<accession>A0A1F2WS65</accession>
<dbReference type="PANTHER" id="PTHR42917">
    <property type="entry name" value="2,4-DIENOYL-COA REDUCTASE"/>
    <property type="match status" value="1"/>
</dbReference>
<dbReference type="Pfam" id="PF00724">
    <property type="entry name" value="Oxidored_FMN"/>
    <property type="match status" value="1"/>
</dbReference>
<keyword evidence="4" id="KW-0285">Flavoprotein</keyword>
<dbReference type="PANTHER" id="PTHR42917:SF2">
    <property type="entry name" value="2,4-DIENOYL-COA REDUCTASE [(2E)-ENOYL-COA-PRODUCING]"/>
    <property type="match status" value="1"/>
</dbReference>
<comment type="cofactor">
    <cofactor evidence="1">
        <name>FMN</name>
        <dbReference type="ChEBI" id="CHEBI:58210"/>
    </cofactor>
</comment>
<dbReference type="Gene3D" id="3.40.50.720">
    <property type="entry name" value="NAD(P)-binding Rossmann-like Domain"/>
    <property type="match status" value="1"/>
</dbReference>
<dbReference type="AlphaFoldDB" id="A0A1F2WS65"/>
<gene>
    <name evidence="12" type="ORF">A2Y75_04915</name>
</gene>